<dbReference type="KEGG" id="fax:FUAX_25160"/>
<keyword evidence="2" id="KW-1185">Reference proteome</keyword>
<protein>
    <submittedName>
        <fullName evidence="1">Uncharacterized protein</fullName>
    </submittedName>
</protein>
<evidence type="ECO:0000313" key="1">
    <source>
        <dbReference type="EMBL" id="BDD10084.1"/>
    </source>
</evidence>
<dbReference type="Proteomes" id="UP001348817">
    <property type="component" value="Chromosome"/>
</dbReference>
<gene>
    <name evidence="1" type="ORF">FUAX_25160</name>
</gene>
<dbReference type="RefSeq" id="WP_338391662.1">
    <property type="nucleotide sequence ID" value="NZ_AP025314.1"/>
</dbReference>
<dbReference type="EMBL" id="AP025314">
    <property type="protein sequence ID" value="BDD10084.1"/>
    <property type="molecule type" value="Genomic_DNA"/>
</dbReference>
<dbReference type="AlphaFoldDB" id="A0AAU9D6D7"/>
<organism evidence="1 2">
    <name type="scientific">Fulvitalea axinellae</name>
    <dbReference type="NCBI Taxonomy" id="1182444"/>
    <lineage>
        <taxon>Bacteria</taxon>
        <taxon>Pseudomonadati</taxon>
        <taxon>Bacteroidota</taxon>
        <taxon>Cytophagia</taxon>
        <taxon>Cytophagales</taxon>
        <taxon>Persicobacteraceae</taxon>
        <taxon>Fulvitalea</taxon>
    </lineage>
</organism>
<accession>A0AAU9D6D7</accession>
<evidence type="ECO:0000313" key="2">
    <source>
        <dbReference type="Proteomes" id="UP001348817"/>
    </source>
</evidence>
<reference evidence="1 2" key="1">
    <citation type="submission" date="2021-12" db="EMBL/GenBank/DDBJ databases">
        <title>Genome sequencing of bacteria with rrn-lacking chromosome and rrn-plasmid.</title>
        <authorList>
            <person name="Anda M."/>
            <person name="Iwasaki W."/>
        </authorList>
    </citation>
    <scope>NUCLEOTIDE SEQUENCE [LARGE SCALE GENOMIC DNA]</scope>
    <source>
        <strain evidence="1 2">DSM 100852</strain>
    </source>
</reference>
<name>A0AAU9D6D7_9BACT</name>
<proteinExistence type="predicted"/>
<sequence>MENSAHLPLLFSSGIYAFEQDKPGTDANVPLAIVLLQEEPPTEQEMELAEKIAVATGFEDSNISHSDTQLSDSLEETLTSLGAENAIIFAESHYTPPEGTQTNIPATVNDGAVIHTLPIRDIANEVKHKKALWTALKTAFQP</sequence>